<evidence type="ECO:0000313" key="2">
    <source>
        <dbReference type="Proteomes" id="UP000078070"/>
    </source>
</evidence>
<dbReference type="KEGG" id="mars:A8C75_20420"/>
<reference evidence="2" key="1">
    <citation type="submission" date="2016-05" db="EMBL/GenBank/DDBJ databases">
        <authorList>
            <person name="Baek K."/>
            <person name="Yang S.-J."/>
        </authorList>
    </citation>
    <scope>NUCLEOTIDE SEQUENCE [LARGE SCALE GENOMIC DNA]</scope>
    <source>
        <strain evidence="2">ST58-10</strain>
    </source>
</reference>
<evidence type="ECO:0008006" key="3">
    <source>
        <dbReference type="Google" id="ProtNLM"/>
    </source>
</evidence>
<name>A0A1A9F2S5_9GAMM</name>
<evidence type="ECO:0000313" key="1">
    <source>
        <dbReference type="EMBL" id="ANG64604.1"/>
    </source>
</evidence>
<dbReference type="Proteomes" id="UP000078070">
    <property type="component" value="Chromosome"/>
</dbReference>
<dbReference type="RefSeq" id="WP_067386203.1">
    <property type="nucleotide sequence ID" value="NZ_CP015839.1"/>
</dbReference>
<keyword evidence="2" id="KW-1185">Reference proteome</keyword>
<protein>
    <recommendedName>
        <fullName evidence="3">Transglycosylase SLT domain-containing protein</fullName>
    </recommendedName>
</protein>
<dbReference type="SUPFAM" id="SSF53955">
    <property type="entry name" value="Lysozyme-like"/>
    <property type="match status" value="1"/>
</dbReference>
<dbReference type="EMBL" id="CP015839">
    <property type="protein sequence ID" value="ANG64604.1"/>
    <property type="molecule type" value="Genomic_DNA"/>
</dbReference>
<proteinExistence type="predicted"/>
<dbReference type="OrthoDB" id="5289483at2"/>
<dbReference type="CDD" id="cd00254">
    <property type="entry name" value="LT-like"/>
    <property type="match status" value="1"/>
</dbReference>
<accession>A0A1A9F2S5</accession>
<dbReference type="AlphaFoldDB" id="A0A1A9F2S5"/>
<sequence>MQTRSATALVLGALLWALPLRLLATELDLPVTLDYRILHRALDEQLLSGPGKTVELLADSSGCNSLRLSNPRIEGTDGGQIRILTDVSTRTGIPTGNHCMLPLEWKGVVETLHQAYIDQRRPAIHIQTINSSILKSDEQARAVPGVIWDWIKTFIQPRYDAISIDLGAVTAGLEDLLRLTLKDPQSADSPPLGLAFTAVTPTPAGLDVLLRLQVPDAPPGWQPASDRVLSTEELARWDSAWQSWDSFATWLIKTLASTAEPELANALVDILLQARFDLRDALADDDRARDPVRDLFLNTWERLAPLLHDTRLDIPGIQALQYATFISAADALSALDRVAPHLGMQLDRHSLRSLARLLVPAVSDDTLEYDTEVDPALRRLLGLDPELNMDEPEDPPLPLAWLMPPAHAGQITPTLVARLTNWVPATAEIDDYLGTMAQLFDQVVIAERRKGKVPGDAFDIYATLLRTTAWQESCWRQFVRKDGEVRTIVSPGGAIGLMQINRHVWRGLYNIDSLSRDVGYNARAGNEILVHYLVDFAIKRKEDEIGGDPRALARAAYGVYNGGPRHLSRYRRAGTSRHLQLVDTEFWRKYQDMEQQGSDAVKACYGL</sequence>
<dbReference type="InterPro" id="IPR023346">
    <property type="entry name" value="Lysozyme-like_dom_sf"/>
</dbReference>
<gene>
    <name evidence="1" type="ORF">A8C75_20420</name>
</gene>
<organism evidence="1 2">
    <name type="scientific">Marinobacterium aestuarii</name>
    <dbReference type="NCBI Taxonomy" id="1821621"/>
    <lineage>
        <taxon>Bacteria</taxon>
        <taxon>Pseudomonadati</taxon>
        <taxon>Pseudomonadota</taxon>
        <taxon>Gammaproteobacteria</taxon>
        <taxon>Oceanospirillales</taxon>
        <taxon>Oceanospirillaceae</taxon>
        <taxon>Marinobacterium</taxon>
    </lineage>
</organism>
<dbReference type="Gene3D" id="1.10.530.10">
    <property type="match status" value="1"/>
</dbReference>
<reference evidence="1 2" key="2">
    <citation type="journal article" date="2018" name="Int. J. Syst. Evol. Microbiol.">
        <title>Marinobacterium aestuarii sp. nov., a benzene-degrading marine bacterium isolated from estuary sediment.</title>
        <authorList>
            <person name="Bae S.S."/>
            <person name="Jung J."/>
            <person name="Chung D."/>
            <person name="Baek K."/>
        </authorList>
    </citation>
    <scope>NUCLEOTIDE SEQUENCE [LARGE SCALE GENOMIC DNA]</scope>
    <source>
        <strain evidence="1 2">ST58-10</strain>
    </source>
</reference>